<dbReference type="GeneID" id="20660581"/>
<protein>
    <submittedName>
        <fullName evidence="1">Uncharacterized protein</fullName>
    </submittedName>
</protein>
<dbReference type="AlphaFoldDB" id="G5A4R6"/>
<organism evidence="1 2">
    <name type="scientific">Phytophthora sojae (strain P6497)</name>
    <name type="common">Soybean stem and root rot agent</name>
    <name type="synonym">Phytophthora megasperma f. sp. glycines</name>
    <dbReference type="NCBI Taxonomy" id="1094619"/>
    <lineage>
        <taxon>Eukaryota</taxon>
        <taxon>Sar</taxon>
        <taxon>Stramenopiles</taxon>
        <taxon>Oomycota</taxon>
        <taxon>Peronosporomycetes</taxon>
        <taxon>Peronosporales</taxon>
        <taxon>Peronosporaceae</taxon>
        <taxon>Phytophthora</taxon>
    </lineage>
</organism>
<keyword evidence="2" id="KW-1185">Reference proteome</keyword>
<dbReference type="Proteomes" id="UP000002640">
    <property type="component" value="Unassembled WGS sequence"/>
</dbReference>
<evidence type="ECO:0000313" key="2">
    <source>
        <dbReference type="Proteomes" id="UP000002640"/>
    </source>
</evidence>
<proteinExistence type="predicted"/>
<feature type="non-terminal residue" evidence="1">
    <location>
        <position position="1"/>
    </location>
</feature>
<dbReference type="InParanoid" id="G5A4R6"/>
<sequence>REREGSVASSKLITGGTRYPRAKVRCSTSTTGRIFHAQSMLALGDLLFEKWR</sequence>
<name>G5A4R6_PHYSP</name>
<reference evidence="1 2" key="1">
    <citation type="journal article" date="2006" name="Science">
        <title>Phytophthora genome sequences uncover evolutionary origins and mechanisms of pathogenesis.</title>
        <authorList>
            <person name="Tyler B.M."/>
            <person name="Tripathy S."/>
            <person name="Zhang X."/>
            <person name="Dehal P."/>
            <person name="Jiang R.H."/>
            <person name="Aerts A."/>
            <person name="Arredondo F.D."/>
            <person name="Baxter L."/>
            <person name="Bensasson D."/>
            <person name="Beynon J.L."/>
            <person name="Chapman J."/>
            <person name="Damasceno C.M."/>
            <person name="Dorrance A.E."/>
            <person name="Dou D."/>
            <person name="Dickerman A.W."/>
            <person name="Dubchak I.L."/>
            <person name="Garbelotto M."/>
            <person name="Gijzen M."/>
            <person name="Gordon S.G."/>
            <person name="Govers F."/>
            <person name="Grunwald N.J."/>
            <person name="Huang W."/>
            <person name="Ivors K.L."/>
            <person name="Jones R.W."/>
            <person name="Kamoun S."/>
            <person name="Krampis K."/>
            <person name="Lamour K.H."/>
            <person name="Lee M.K."/>
            <person name="McDonald W.H."/>
            <person name="Medina M."/>
            <person name="Meijer H.J."/>
            <person name="Nordberg E.K."/>
            <person name="Maclean D.J."/>
            <person name="Ospina-Giraldo M.D."/>
            <person name="Morris P.F."/>
            <person name="Phuntumart V."/>
            <person name="Putnam N.H."/>
            <person name="Rash S."/>
            <person name="Rose J.K."/>
            <person name="Sakihama Y."/>
            <person name="Salamov A.A."/>
            <person name="Savidor A."/>
            <person name="Scheuring C.F."/>
            <person name="Smith B.M."/>
            <person name="Sobral B.W."/>
            <person name="Terry A."/>
            <person name="Torto-Alalibo T.A."/>
            <person name="Win J."/>
            <person name="Xu Z."/>
            <person name="Zhang H."/>
            <person name="Grigoriev I.V."/>
            <person name="Rokhsar D.S."/>
            <person name="Boore J.L."/>
        </authorList>
    </citation>
    <scope>NUCLEOTIDE SEQUENCE [LARGE SCALE GENOMIC DNA]</scope>
    <source>
        <strain evidence="1 2">P6497</strain>
    </source>
</reference>
<accession>G5A4R6</accession>
<dbReference type="EMBL" id="JH159159">
    <property type="protein sequence ID" value="EGZ09666.1"/>
    <property type="molecule type" value="Genomic_DNA"/>
</dbReference>
<dbReference type="KEGG" id="psoj:PHYSODRAFT_523000"/>
<gene>
    <name evidence="1" type="ORF">PHYSODRAFT_523000</name>
</gene>
<dbReference type="RefSeq" id="XP_009534527.1">
    <property type="nucleotide sequence ID" value="XM_009536232.1"/>
</dbReference>
<evidence type="ECO:0000313" key="1">
    <source>
        <dbReference type="EMBL" id="EGZ09666.1"/>
    </source>
</evidence>